<evidence type="ECO:0000313" key="1">
    <source>
        <dbReference type="EMBL" id="KAI8028409.1"/>
    </source>
</evidence>
<protein>
    <submittedName>
        <fullName evidence="1">LRR receptor-like serine/threonine-protein kinase</fullName>
    </submittedName>
</protein>
<accession>A0ACC0IRB6</accession>
<evidence type="ECO:0000313" key="2">
    <source>
        <dbReference type="Proteomes" id="UP001060215"/>
    </source>
</evidence>
<dbReference type="EMBL" id="CM045760">
    <property type="protein sequence ID" value="KAI8028409.1"/>
    <property type="molecule type" value="Genomic_DNA"/>
</dbReference>
<keyword evidence="2" id="KW-1185">Reference proteome</keyword>
<gene>
    <name evidence="1" type="ORF">LOK49_LG02G02129</name>
</gene>
<organism evidence="1 2">
    <name type="scientific">Camellia lanceoleosa</name>
    <dbReference type="NCBI Taxonomy" id="1840588"/>
    <lineage>
        <taxon>Eukaryota</taxon>
        <taxon>Viridiplantae</taxon>
        <taxon>Streptophyta</taxon>
        <taxon>Embryophyta</taxon>
        <taxon>Tracheophyta</taxon>
        <taxon>Spermatophyta</taxon>
        <taxon>Magnoliopsida</taxon>
        <taxon>eudicotyledons</taxon>
        <taxon>Gunneridae</taxon>
        <taxon>Pentapetalae</taxon>
        <taxon>asterids</taxon>
        <taxon>Ericales</taxon>
        <taxon>Theaceae</taxon>
        <taxon>Camellia</taxon>
    </lineage>
</organism>
<comment type="caution">
    <text evidence="1">The sequence shown here is derived from an EMBL/GenBank/DDBJ whole genome shotgun (WGS) entry which is preliminary data.</text>
</comment>
<sequence length="687" mass="75607">MAYNSYHMKAMTVFSLIMCIALPSSTSSFVCENFTDCISLLKFKEGITSDPDGHLQTWNTSTSSSLCNWTGITCHPQLQNRVIALQLINMGLQGQVSPYISNLSFLTTLSLQENSFYGNIPTTLGELSQLKHVNMSINQLKGNIPDELFQLKNLTYLALAVNGLTGILPDSLSNLTELTDLVLAVNYFNGKIPEGLGALTKLEIMNFHTNDFQGTIPASISNCTALREIALLENLLTGDIPSELGAKLYNLEKLYFLNNQLTGRIPVTLSNLSHLTLLDLSLNKLSGEVPLELGKLQKLEILYLHSNDLVSNSNNSFLMALSNCSFLQKLHLGSCLLAESLPTSIGRLSKDLYYFNIRNNRMTGNIPEGIGNLSGLVSLYLWGNQFSGTIPVTVGRLGQLQRLYLNQNKLMGPIPDDMGQMTNLGLLDLGANMISGSIPLSLGRLTQLRYLYLSHNLLSGIIPTELVQSSNLMLLDLSFNNLNGYLPTEIGLLRNLTLSLILSINKLEGKLPESIGNLASVLAIDLRSSLMGNAGLCGGSQILGLPPCEVAKRKHKTRKWVYYVLAISLSCMLLLIMLIAISVRHRFFKNETKEQLMVPLGHRGTHTLTQRELEIATDGFDEANLLGRGSFGSVYKAIIDEGKTVVAVKVLQECSQSHRNLKRECQILSEIRHRNLVKMIADAAAKC</sequence>
<reference evidence="1 2" key="1">
    <citation type="journal article" date="2022" name="Plant J.">
        <title>Chromosome-level genome of Camellia lanceoleosa provides a valuable resource for understanding genome evolution and self-incompatibility.</title>
        <authorList>
            <person name="Gong W."/>
            <person name="Xiao S."/>
            <person name="Wang L."/>
            <person name="Liao Z."/>
            <person name="Chang Y."/>
            <person name="Mo W."/>
            <person name="Hu G."/>
            <person name="Li W."/>
            <person name="Zhao G."/>
            <person name="Zhu H."/>
            <person name="Hu X."/>
            <person name="Ji K."/>
            <person name="Xiang X."/>
            <person name="Song Q."/>
            <person name="Yuan D."/>
            <person name="Jin S."/>
            <person name="Zhang L."/>
        </authorList>
    </citation>
    <scope>NUCLEOTIDE SEQUENCE [LARGE SCALE GENOMIC DNA]</scope>
    <source>
        <strain evidence="1">SQ_2022a</strain>
    </source>
</reference>
<name>A0ACC0IRB6_9ERIC</name>
<proteinExistence type="predicted"/>
<dbReference type="Proteomes" id="UP001060215">
    <property type="component" value="Chromosome 3"/>
</dbReference>